<dbReference type="AlphaFoldDB" id="A0A0D2P2G7"/>
<organism evidence="1 2">
    <name type="scientific">Hypholoma sublateritium (strain FD-334 SS-4)</name>
    <dbReference type="NCBI Taxonomy" id="945553"/>
    <lineage>
        <taxon>Eukaryota</taxon>
        <taxon>Fungi</taxon>
        <taxon>Dikarya</taxon>
        <taxon>Basidiomycota</taxon>
        <taxon>Agaricomycotina</taxon>
        <taxon>Agaricomycetes</taxon>
        <taxon>Agaricomycetidae</taxon>
        <taxon>Agaricales</taxon>
        <taxon>Agaricineae</taxon>
        <taxon>Strophariaceae</taxon>
        <taxon>Hypholoma</taxon>
    </lineage>
</organism>
<keyword evidence="2" id="KW-1185">Reference proteome</keyword>
<dbReference type="OMA" id="CEECTDI"/>
<dbReference type="InterPro" id="IPR013083">
    <property type="entry name" value="Znf_RING/FYVE/PHD"/>
</dbReference>
<evidence type="ECO:0000313" key="1">
    <source>
        <dbReference type="EMBL" id="KJA14720.1"/>
    </source>
</evidence>
<dbReference type="OrthoDB" id="3067692at2759"/>
<dbReference type="Gene3D" id="3.30.40.10">
    <property type="entry name" value="Zinc/RING finger domain, C3HC4 (zinc finger)"/>
    <property type="match status" value="1"/>
</dbReference>
<sequence>WCSSCRNGGTLNVCQTCFERAFCEECTDINSPTAQAFICPTCHNWSADNHKAYPFKLMQSIATREIYLKVLLDPLAIISINQQGMPTYGSPAPSVYHSLVPWFHGNLALIELDFNFLNKKSVENFERRLDLVLNELLGGELVRFRRFCVFVMSHSVPKNGDLHIGPQHKGAAPIKDMWDIFFPPKFCTLLEESSNSNLLSIMSCGSVSTVMDSRRAIQEFADKQYFNNIYTFTQANFQPSLSFAFFHRLVLDTFVYDRKAVKYVLQDCQGLGSHTGIMEFTTLRITGPTQFTWTHPGAAPAGKAINMQCIKCKRIGTMKRVKDNSPSNREILHACSTYHCDTEIMYTIPAGVNWVLGKAPVDGDSSGAWFVQYNVPV</sequence>
<name>A0A0D2P2G7_HYPSF</name>
<reference evidence="2" key="1">
    <citation type="submission" date="2014-04" db="EMBL/GenBank/DDBJ databases">
        <title>Evolutionary Origins and Diversification of the Mycorrhizal Mutualists.</title>
        <authorList>
            <consortium name="DOE Joint Genome Institute"/>
            <consortium name="Mycorrhizal Genomics Consortium"/>
            <person name="Kohler A."/>
            <person name="Kuo A."/>
            <person name="Nagy L.G."/>
            <person name="Floudas D."/>
            <person name="Copeland A."/>
            <person name="Barry K.W."/>
            <person name="Cichocki N."/>
            <person name="Veneault-Fourrey C."/>
            <person name="LaButti K."/>
            <person name="Lindquist E.A."/>
            <person name="Lipzen A."/>
            <person name="Lundell T."/>
            <person name="Morin E."/>
            <person name="Murat C."/>
            <person name="Riley R."/>
            <person name="Ohm R."/>
            <person name="Sun H."/>
            <person name="Tunlid A."/>
            <person name="Henrissat B."/>
            <person name="Grigoriev I.V."/>
            <person name="Hibbett D.S."/>
            <person name="Martin F."/>
        </authorList>
    </citation>
    <scope>NUCLEOTIDE SEQUENCE [LARGE SCALE GENOMIC DNA]</scope>
    <source>
        <strain evidence="2">FD-334 SS-4</strain>
    </source>
</reference>
<gene>
    <name evidence="1" type="ORF">HYPSUDRAFT_150030</name>
</gene>
<dbReference type="EMBL" id="KN817667">
    <property type="protein sequence ID" value="KJA14720.1"/>
    <property type="molecule type" value="Genomic_DNA"/>
</dbReference>
<feature type="non-terminal residue" evidence="1">
    <location>
        <position position="1"/>
    </location>
</feature>
<evidence type="ECO:0000313" key="2">
    <source>
        <dbReference type="Proteomes" id="UP000054270"/>
    </source>
</evidence>
<proteinExistence type="predicted"/>
<dbReference type="Proteomes" id="UP000054270">
    <property type="component" value="Unassembled WGS sequence"/>
</dbReference>
<accession>A0A0D2P2G7</accession>
<protein>
    <submittedName>
        <fullName evidence="1">Uncharacterized protein</fullName>
    </submittedName>
</protein>